<dbReference type="EMBL" id="JROO01000034">
    <property type="protein sequence ID" value="KIH97629.1"/>
    <property type="molecule type" value="Genomic_DNA"/>
</dbReference>
<evidence type="ECO:0000313" key="2">
    <source>
        <dbReference type="Proteomes" id="UP000031675"/>
    </source>
</evidence>
<dbReference type="AlphaFoldDB" id="A0A0C2FEN2"/>
<evidence type="ECO:0000313" key="1">
    <source>
        <dbReference type="EMBL" id="KIH97629.1"/>
    </source>
</evidence>
<keyword evidence="2" id="KW-1185">Reference proteome</keyword>
<comment type="caution">
    <text evidence="1">The sequence shown here is derived from an EMBL/GenBank/DDBJ whole genome shotgun (WGS) entry which is preliminary data.</text>
</comment>
<reference evidence="2" key="1">
    <citation type="journal article" date="2015" name="Chem. Biol.">
        <title>Structure, bioactivity, and resistance mechanism of streptomonomicin, an unusual lasso Peptide from an understudied halophilic actinomycete.</title>
        <authorList>
            <person name="Metelev M."/>
            <person name="Tietz J.I."/>
            <person name="Melby J.O."/>
            <person name="Blair P.M."/>
            <person name="Zhu L."/>
            <person name="Livnat I."/>
            <person name="Severinov K."/>
            <person name="Mitchell D.A."/>
        </authorList>
    </citation>
    <scope>NUCLEOTIDE SEQUENCE [LARGE SCALE GENOMIC DNA]</scope>
    <source>
        <strain evidence="2">YIM 90003</strain>
    </source>
</reference>
<accession>A0A0C2FEN2</accession>
<name>A0A0C2FEN2_9ACTN</name>
<dbReference type="RefSeq" id="WP_040275232.1">
    <property type="nucleotide sequence ID" value="NZ_JROO01000034.1"/>
</dbReference>
<dbReference type="STRING" id="183763.LP52_18155"/>
<sequence length="166" mass="19154">MTPTDDTHDNRLELALSGFNGAVVRYREEVSKHDGTDVGALVPVTEALWWAISVDEEYRKEYADWYKSRRDQDRDGRLMLGVRYARNRCGHQRAIAINRHNGMAWPAHWPSRWGAVTWKQELPPADNPNQEHGKDVYWEHLAGRDVGNTLVAVENWFARFGKRVAA</sequence>
<dbReference type="Proteomes" id="UP000031675">
    <property type="component" value="Unassembled WGS sequence"/>
</dbReference>
<proteinExistence type="predicted"/>
<gene>
    <name evidence="1" type="ORF">LP52_18155</name>
</gene>
<dbReference type="OrthoDB" id="3541041at2"/>
<organism evidence="1 2">
    <name type="scientific">Streptomonospora alba</name>
    <dbReference type="NCBI Taxonomy" id="183763"/>
    <lineage>
        <taxon>Bacteria</taxon>
        <taxon>Bacillati</taxon>
        <taxon>Actinomycetota</taxon>
        <taxon>Actinomycetes</taxon>
        <taxon>Streptosporangiales</taxon>
        <taxon>Nocardiopsidaceae</taxon>
        <taxon>Streptomonospora</taxon>
    </lineage>
</organism>
<protein>
    <submittedName>
        <fullName evidence="1">Uncharacterized protein</fullName>
    </submittedName>
</protein>